<keyword evidence="9" id="KW-0234">DNA repair</keyword>
<evidence type="ECO:0000256" key="3">
    <source>
        <dbReference type="ARBA" id="ARBA00022485"/>
    </source>
</evidence>
<reference evidence="12" key="1">
    <citation type="journal article" date="2023" name="Int. J. Syst. Evol. Microbiol.">
        <title>Collibacillus ludicampi gen. nov., sp. nov., a new soil bacterium of the family Alicyclobacillaceae.</title>
        <authorList>
            <person name="Jojima T."/>
            <person name="Ioku Y."/>
            <person name="Fukuta Y."/>
            <person name="Shirasaka N."/>
            <person name="Matsumura Y."/>
            <person name="Mori M."/>
        </authorList>
    </citation>
    <scope>NUCLEOTIDE SEQUENCE</scope>
    <source>
        <strain evidence="12">TP075</strain>
    </source>
</reference>
<dbReference type="Proteomes" id="UP001057291">
    <property type="component" value="Unassembled WGS sequence"/>
</dbReference>
<evidence type="ECO:0000256" key="8">
    <source>
        <dbReference type="ARBA" id="ARBA00023014"/>
    </source>
</evidence>
<dbReference type="PANTHER" id="PTHR10359">
    <property type="entry name" value="A/G-SPECIFIC ADENINE GLYCOSYLASE/ENDONUCLEASE III"/>
    <property type="match status" value="1"/>
</dbReference>
<comment type="similarity">
    <text evidence="2">Belongs to the Nth/MutY family.</text>
</comment>
<organism evidence="12 13">
    <name type="scientific">Collibacillus ludicampi</name>
    <dbReference type="NCBI Taxonomy" id="2771369"/>
    <lineage>
        <taxon>Bacteria</taxon>
        <taxon>Bacillati</taxon>
        <taxon>Bacillota</taxon>
        <taxon>Bacilli</taxon>
        <taxon>Bacillales</taxon>
        <taxon>Alicyclobacillaceae</taxon>
        <taxon>Collibacillus</taxon>
    </lineage>
</organism>
<evidence type="ECO:0000256" key="7">
    <source>
        <dbReference type="ARBA" id="ARBA00023004"/>
    </source>
</evidence>
<keyword evidence="8" id="KW-0411">Iron-sulfur</keyword>
<evidence type="ECO:0000259" key="11">
    <source>
        <dbReference type="SMART" id="SM00478"/>
    </source>
</evidence>
<keyword evidence="4" id="KW-0479">Metal-binding</keyword>
<comment type="caution">
    <text evidence="12">The sequence shown here is derived from an EMBL/GenBank/DDBJ whole genome shotgun (WGS) entry which is preliminary data.</text>
</comment>
<dbReference type="Pfam" id="PF10576">
    <property type="entry name" value="EndIII_4Fe-2S"/>
    <property type="match status" value="1"/>
</dbReference>
<dbReference type="GO" id="GO:0051539">
    <property type="term" value="F:4 iron, 4 sulfur cluster binding"/>
    <property type="evidence" value="ECO:0007669"/>
    <property type="project" value="UniProtKB-KW"/>
</dbReference>
<comment type="cofactor">
    <cofactor evidence="1">
        <name>[4Fe-4S] cluster</name>
        <dbReference type="ChEBI" id="CHEBI:49883"/>
    </cofactor>
</comment>
<evidence type="ECO:0000313" key="13">
    <source>
        <dbReference type="Proteomes" id="UP001057291"/>
    </source>
</evidence>
<keyword evidence="7" id="KW-0408">Iron</keyword>
<keyword evidence="5" id="KW-0227">DNA damage</keyword>
<dbReference type="PANTHER" id="PTHR10359:SF19">
    <property type="entry name" value="DNA REPAIR GLYCOSYLASE MJ1434-RELATED"/>
    <property type="match status" value="1"/>
</dbReference>
<proteinExistence type="inferred from homology"/>
<evidence type="ECO:0000256" key="6">
    <source>
        <dbReference type="ARBA" id="ARBA00022801"/>
    </source>
</evidence>
<evidence type="ECO:0000313" key="12">
    <source>
        <dbReference type="EMBL" id="GIM46252.1"/>
    </source>
</evidence>
<dbReference type="GO" id="GO:0006284">
    <property type="term" value="P:base-excision repair"/>
    <property type="evidence" value="ECO:0007669"/>
    <property type="project" value="InterPro"/>
</dbReference>
<dbReference type="GO" id="GO:0046872">
    <property type="term" value="F:metal ion binding"/>
    <property type="evidence" value="ECO:0007669"/>
    <property type="project" value="UniProtKB-KW"/>
</dbReference>
<dbReference type="AlphaFoldDB" id="A0AAV4LEJ2"/>
<keyword evidence="13" id="KW-1185">Reference proteome</keyword>
<evidence type="ECO:0000256" key="9">
    <source>
        <dbReference type="ARBA" id="ARBA00023204"/>
    </source>
</evidence>
<evidence type="ECO:0000256" key="1">
    <source>
        <dbReference type="ARBA" id="ARBA00001966"/>
    </source>
</evidence>
<dbReference type="EMBL" id="BOQE01000001">
    <property type="protein sequence ID" value="GIM46252.1"/>
    <property type="molecule type" value="Genomic_DNA"/>
</dbReference>
<keyword evidence="6" id="KW-0378">Hydrolase</keyword>
<dbReference type="Gene3D" id="1.10.1670.10">
    <property type="entry name" value="Helix-hairpin-Helix base-excision DNA repair enzymes (C-terminal)"/>
    <property type="match status" value="1"/>
</dbReference>
<dbReference type="PIRSF" id="PIRSF001435">
    <property type="entry name" value="Nth"/>
    <property type="match status" value="1"/>
</dbReference>
<dbReference type="InterPro" id="IPR004035">
    <property type="entry name" value="Endouclease-III_FeS-bd_BS"/>
</dbReference>
<dbReference type="RefSeq" id="WP_282199379.1">
    <property type="nucleotide sequence ID" value="NZ_BOQE01000001.1"/>
</dbReference>
<keyword evidence="3" id="KW-0004">4Fe-4S</keyword>
<dbReference type="SMART" id="SM00525">
    <property type="entry name" value="FES"/>
    <property type="match status" value="1"/>
</dbReference>
<accession>A0AAV4LEJ2</accession>
<keyword evidence="12" id="KW-0540">Nuclease</keyword>
<evidence type="ECO:0000256" key="4">
    <source>
        <dbReference type="ARBA" id="ARBA00022723"/>
    </source>
</evidence>
<gene>
    <name evidence="12" type="ORF">DNHGIG_18010</name>
</gene>
<evidence type="ECO:0000256" key="2">
    <source>
        <dbReference type="ARBA" id="ARBA00008343"/>
    </source>
</evidence>
<keyword evidence="10" id="KW-0326">Glycosidase</keyword>
<name>A0AAV4LEJ2_9BACL</name>
<sequence>MLNGDGILLSKIYDALFQYFGPRHWWPAETAEEVVIGAILVQGVAWSNVEKAISRLKHAGLLSLNAIHRADESVLAECVRSTLYYRMKVKKLKAFAGHIAQHYEGKLESLFDKPMGEARKELLQIYGIGPETADSILLYAGGLPTFVVDAYTRRIFSRMGYVEEKIPYEDLRRFFMERLPQSTELFNEYHALLVELGKQICTARKPKCGICPLGEWCKGKDKI</sequence>
<feature type="domain" description="HhH-GPD" evidence="11">
    <location>
        <begin position="40"/>
        <end position="199"/>
    </location>
</feature>
<dbReference type="PROSITE" id="PS00764">
    <property type="entry name" value="ENDONUCLEASE_III_1"/>
    <property type="match status" value="1"/>
</dbReference>
<dbReference type="InterPro" id="IPR003265">
    <property type="entry name" value="HhH-GPD_domain"/>
</dbReference>
<dbReference type="SMART" id="SM00478">
    <property type="entry name" value="ENDO3c"/>
    <property type="match status" value="1"/>
</dbReference>
<dbReference type="CDD" id="cd00056">
    <property type="entry name" value="ENDO3c"/>
    <property type="match status" value="1"/>
</dbReference>
<dbReference type="Gene3D" id="1.10.340.30">
    <property type="entry name" value="Hypothetical protein, domain 2"/>
    <property type="match status" value="1"/>
</dbReference>
<dbReference type="InterPro" id="IPR023170">
    <property type="entry name" value="HhH_base_excis_C"/>
</dbReference>
<evidence type="ECO:0000256" key="5">
    <source>
        <dbReference type="ARBA" id="ARBA00022763"/>
    </source>
</evidence>
<dbReference type="GO" id="GO:0004519">
    <property type="term" value="F:endonuclease activity"/>
    <property type="evidence" value="ECO:0007669"/>
    <property type="project" value="UniProtKB-KW"/>
</dbReference>
<dbReference type="GO" id="GO:0140097">
    <property type="term" value="F:catalytic activity, acting on DNA"/>
    <property type="evidence" value="ECO:0007669"/>
    <property type="project" value="UniProtKB-ARBA"/>
</dbReference>
<dbReference type="InterPro" id="IPR011257">
    <property type="entry name" value="DNA_glycosylase"/>
</dbReference>
<protein>
    <submittedName>
        <fullName evidence="12">Endonuclease III</fullName>
    </submittedName>
</protein>
<dbReference type="Pfam" id="PF00730">
    <property type="entry name" value="HhH-GPD"/>
    <property type="match status" value="1"/>
</dbReference>
<keyword evidence="12" id="KW-0255">Endonuclease</keyword>
<dbReference type="SUPFAM" id="SSF48150">
    <property type="entry name" value="DNA-glycosylase"/>
    <property type="match status" value="1"/>
</dbReference>
<dbReference type="GO" id="GO:0016798">
    <property type="term" value="F:hydrolase activity, acting on glycosyl bonds"/>
    <property type="evidence" value="ECO:0007669"/>
    <property type="project" value="UniProtKB-KW"/>
</dbReference>
<dbReference type="InterPro" id="IPR003651">
    <property type="entry name" value="Endonuclease3_FeS-loop_motif"/>
</dbReference>
<evidence type="ECO:0000256" key="10">
    <source>
        <dbReference type="ARBA" id="ARBA00023295"/>
    </source>
</evidence>